<evidence type="ECO:0000313" key="2">
    <source>
        <dbReference type="EMBL" id="KAK6497387.1"/>
    </source>
</evidence>
<dbReference type="EMBL" id="JAVHJL010000009">
    <property type="protein sequence ID" value="KAK6497387.1"/>
    <property type="molecule type" value="Genomic_DNA"/>
</dbReference>
<evidence type="ECO:0000256" key="1">
    <source>
        <dbReference type="SAM" id="MobiDB-lite"/>
    </source>
</evidence>
<dbReference type="AlphaFoldDB" id="A0AAV9VW86"/>
<protein>
    <submittedName>
        <fullName evidence="2">Uncharacterized protein</fullName>
    </submittedName>
</protein>
<proteinExistence type="predicted"/>
<accession>A0AAV9VW86</accession>
<feature type="region of interest" description="Disordered" evidence="1">
    <location>
        <begin position="1"/>
        <end position="89"/>
    </location>
</feature>
<organism evidence="2 3">
    <name type="scientific">Arthrobotrys musiformis</name>
    <dbReference type="NCBI Taxonomy" id="47236"/>
    <lineage>
        <taxon>Eukaryota</taxon>
        <taxon>Fungi</taxon>
        <taxon>Dikarya</taxon>
        <taxon>Ascomycota</taxon>
        <taxon>Pezizomycotina</taxon>
        <taxon>Orbiliomycetes</taxon>
        <taxon>Orbiliales</taxon>
        <taxon>Orbiliaceae</taxon>
        <taxon>Arthrobotrys</taxon>
    </lineage>
</organism>
<sequence length="142" mass="15874">MNRMTMDDQRSVNSKKSVDKPASPSAGVDPQAESWNDDRDSQRGWRGSESGSEDEEREARLPISVPISERDPPGTPNHMEYGRAEPTAARGERLTEQMKMFDKHFESEPSELGRAAPEALKNCKSQVIQFNEEADATVQKPV</sequence>
<gene>
    <name evidence="2" type="ORF">TWF481_011796</name>
</gene>
<name>A0AAV9VW86_9PEZI</name>
<dbReference type="Proteomes" id="UP001370758">
    <property type="component" value="Unassembled WGS sequence"/>
</dbReference>
<evidence type="ECO:0000313" key="3">
    <source>
        <dbReference type="Proteomes" id="UP001370758"/>
    </source>
</evidence>
<feature type="compositionally biased region" description="Basic and acidic residues" evidence="1">
    <location>
        <begin position="1"/>
        <end position="10"/>
    </location>
</feature>
<comment type="caution">
    <text evidence="2">The sequence shown here is derived from an EMBL/GenBank/DDBJ whole genome shotgun (WGS) entry which is preliminary data.</text>
</comment>
<reference evidence="2 3" key="1">
    <citation type="submission" date="2023-08" db="EMBL/GenBank/DDBJ databases">
        <authorList>
            <person name="Palmer J.M."/>
        </authorList>
    </citation>
    <scope>NUCLEOTIDE SEQUENCE [LARGE SCALE GENOMIC DNA]</scope>
    <source>
        <strain evidence="2 3">TWF481</strain>
    </source>
</reference>
<keyword evidence="3" id="KW-1185">Reference proteome</keyword>